<dbReference type="Gene3D" id="3.90.226.10">
    <property type="entry name" value="2-enoyl-CoA Hydratase, Chain A, domain 1"/>
    <property type="match status" value="1"/>
</dbReference>
<dbReference type="SUPFAM" id="SSF52096">
    <property type="entry name" value="ClpP/crotonase"/>
    <property type="match status" value="1"/>
</dbReference>
<accession>A0A939C784</accession>
<dbReference type="Proteomes" id="UP000809243">
    <property type="component" value="Unassembled WGS sequence"/>
</dbReference>
<dbReference type="InterPro" id="IPR004635">
    <property type="entry name" value="Pept_S49_SppA"/>
</dbReference>
<keyword evidence="4" id="KW-0720">Serine protease</keyword>
<dbReference type="Gene3D" id="6.20.330.10">
    <property type="match status" value="1"/>
</dbReference>
<dbReference type="CDD" id="cd07023">
    <property type="entry name" value="S49_Sppa_N_C"/>
    <property type="match status" value="1"/>
</dbReference>
<proteinExistence type="inferred from homology"/>
<protein>
    <submittedName>
        <fullName evidence="6">Signal peptide peptidase SppA</fullName>
    </submittedName>
</protein>
<dbReference type="AlphaFoldDB" id="A0A939C784"/>
<feature type="domain" description="Peptidase S49" evidence="5">
    <location>
        <begin position="104"/>
        <end position="256"/>
    </location>
</feature>
<reference evidence="6" key="1">
    <citation type="submission" date="2021-01" db="EMBL/GenBank/DDBJ databases">
        <title>Active Sulfur Cycling in an Early Earth Analoge.</title>
        <authorList>
            <person name="Hahn C.R."/>
            <person name="Youssef N.H."/>
            <person name="Elshahed M."/>
        </authorList>
    </citation>
    <scope>NUCLEOTIDE SEQUENCE</scope>
    <source>
        <strain evidence="6">Zod_Metabat.1151</strain>
    </source>
</reference>
<dbReference type="PANTHER" id="PTHR42987:SF4">
    <property type="entry name" value="PROTEASE SOHB-RELATED"/>
    <property type="match status" value="1"/>
</dbReference>
<evidence type="ECO:0000256" key="3">
    <source>
        <dbReference type="ARBA" id="ARBA00022801"/>
    </source>
</evidence>
<dbReference type="NCBIfam" id="TIGR00706">
    <property type="entry name" value="SppA_dom"/>
    <property type="match status" value="1"/>
</dbReference>
<dbReference type="EMBL" id="JAFGDB010000045">
    <property type="protein sequence ID" value="MBN2067384.1"/>
    <property type="molecule type" value="Genomic_DNA"/>
</dbReference>
<keyword evidence="3" id="KW-0378">Hydrolase</keyword>
<comment type="caution">
    <text evidence="6">The sequence shown here is derived from an EMBL/GenBank/DDBJ whole genome shotgun (WGS) entry which is preliminary data.</text>
</comment>
<comment type="similarity">
    <text evidence="1">Belongs to the peptidase S49 family.</text>
</comment>
<dbReference type="GO" id="GO:0008236">
    <property type="term" value="F:serine-type peptidase activity"/>
    <property type="evidence" value="ECO:0007669"/>
    <property type="project" value="UniProtKB-KW"/>
</dbReference>
<evidence type="ECO:0000259" key="5">
    <source>
        <dbReference type="Pfam" id="PF01343"/>
    </source>
</evidence>
<evidence type="ECO:0000256" key="2">
    <source>
        <dbReference type="ARBA" id="ARBA00022670"/>
    </source>
</evidence>
<name>A0A939C784_9ARCH</name>
<evidence type="ECO:0000313" key="6">
    <source>
        <dbReference type="EMBL" id="MBN2067384.1"/>
    </source>
</evidence>
<keyword evidence="2" id="KW-0645">Protease</keyword>
<gene>
    <name evidence="6" type="primary">sppA</name>
    <name evidence="6" type="ORF">JW744_02860</name>
</gene>
<dbReference type="PANTHER" id="PTHR42987">
    <property type="entry name" value="PEPTIDASE S49"/>
    <property type="match status" value="1"/>
</dbReference>
<dbReference type="GO" id="GO:0006508">
    <property type="term" value="P:proteolysis"/>
    <property type="evidence" value="ECO:0007669"/>
    <property type="project" value="UniProtKB-KW"/>
</dbReference>
<evidence type="ECO:0000256" key="4">
    <source>
        <dbReference type="ARBA" id="ARBA00022825"/>
    </source>
</evidence>
<organism evidence="6 7">
    <name type="scientific">Candidatus Iainarchaeum sp</name>
    <dbReference type="NCBI Taxonomy" id="3101447"/>
    <lineage>
        <taxon>Archaea</taxon>
        <taxon>Candidatus Iainarchaeota</taxon>
        <taxon>Candidatus Iainarchaeia</taxon>
        <taxon>Candidatus Iainarchaeales</taxon>
        <taxon>Candidatus Iainarchaeaceae</taxon>
        <taxon>Candidatus Iainarchaeum</taxon>
    </lineage>
</organism>
<evidence type="ECO:0000256" key="1">
    <source>
        <dbReference type="ARBA" id="ARBA00008683"/>
    </source>
</evidence>
<evidence type="ECO:0000313" key="7">
    <source>
        <dbReference type="Proteomes" id="UP000809243"/>
    </source>
</evidence>
<dbReference type="InterPro" id="IPR002142">
    <property type="entry name" value="Peptidase_S49"/>
</dbReference>
<dbReference type="InterPro" id="IPR047272">
    <property type="entry name" value="S49_SppA_C"/>
</dbReference>
<dbReference type="Pfam" id="PF01343">
    <property type="entry name" value="Peptidase_S49"/>
    <property type="match status" value="1"/>
</dbReference>
<dbReference type="InterPro" id="IPR029045">
    <property type="entry name" value="ClpP/crotonase-like_dom_sf"/>
</dbReference>
<sequence length="300" mass="31349">MNKLIIAVLFGVIVLIGLAALISSLVVLSPSIGLFSNKIAVIPLKGSIESEKTAFASELSASEIVERLEDAKDDPSVAAIFLDIDSPGGSIVATKQVVAAVRDAKQEKPVVSWIGDLGASGAYYVAAASDCIIADEDSLTGSIGVVSVVLSIEGFLEELGIDANVLTAGSHKAMGSLFEDLDEGDAAILQEILENAFSHFKRDIAEFRSGKLNLPLFDEVTDGRVLSGEQALSVGLIDGLGTRQHAIDKAAELAGIKSPVLADFGEKSVSLFDMFGDAGYSFGFGVRQGFLESADPKIQA</sequence>